<comment type="caution">
    <text evidence="2">The sequence shown here is derived from an EMBL/GenBank/DDBJ whole genome shotgun (WGS) entry which is preliminary data.</text>
</comment>
<reference evidence="3" key="1">
    <citation type="journal article" date="2019" name="Int. J. Syst. Evol. Microbiol.">
        <title>The Global Catalogue of Microorganisms (GCM) 10K type strain sequencing project: providing services to taxonomists for standard genome sequencing and annotation.</title>
        <authorList>
            <consortium name="The Broad Institute Genomics Platform"/>
            <consortium name="The Broad Institute Genome Sequencing Center for Infectious Disease"/>
            <person name="Wu L."/>
            <person name="Ma J."/>
        </authorList>
    </citation>
    <scope>NUCLEOTIDE SEQUENCE [LARGE SCALE GENOMIC DNA]</scope>
    <source>
        <strain evidence="3">CGMCC 1.12477</strain>
    </source>
</reference>
<feature type="transmembrane region" description="Helical" evidence="1">
    <location>
        <begin position="70"/>
        <end position="87"/>
    </location>
</feature>
<feature type="transmembrane region" description="Helical" evidence="1">
    <location>
        <begin position="339"/>
        <end position="360"/>
    </location>
</feature>
<feature type="transmembrane region" description="Helical" evidence="1">
    <location>
        <begin position="28"/>
        <end position="50"/>
    </location>
</feature>
<accession>A0ABW4TPS6</accession>
<gene>
    <name evidence="2" type="ORF">ACFSDE_14345</name>
</gene>
<feature type="transmembrane region" description="Helical" evidence="1">
    <location>
        <begin position="99"/>
        <end position="124"/>
    </location>
</feature>
<evidence type="ECO:0000313" key="3">
    <source>
        <dbReference type="Proteomes" id="UP001597351"/>
    </source>
</evidence>
<evidence type="ECO:0000256" key="1">
    <source>
        <dbReference type="SAM" id="Phobius"/>
    </source>
</evidence>
<dbReference type="Proteomes" id="UP001597351">
    <property type="component" value="Unassembled WGS sequence"/>
</dbReference>
<keyword evidence="1" id="KW-0472">Membrane</keyword>
<feature type="transmembrane region" description="Helical" evidence="1">
    <location>
        <begin position="209"/>
        <end position="227"/>
    </location>
</feature>
<feature type="transmembrane region" description="Helical" evidence="1">
    <location>
        <begin position="162"/>
        <end position="184"/>
    </location>
</feature>
<keyword evidence="1" id="KW-0812">Transmembrane</keyword>
<feature type="transmembrane region" description="Helical" evidence="1">
    <location>
        <begin position="299"/>
        <end position="319"/>
    </location>
</feature>
<organism evidence="2 3">
    <name type="scientific">Nocardioides aestuarii</name>
    <dbReference type="NCBI Taxonomy" id="252231"/>
    <lineage>
        <taxon>Bacteria</taxon>
        <taxon>Bacillati</taxon>
        <taxon>Actinomycetota</taxon>
        <taxon>Actinomycetes</taxon>
        <taxon>Propionibacteriales</taxon>
        <taxon>Nocardioidaceae</taxon>
        <taxon>Nocardioides</taxon>
    </lineage>
</organism>
<protein>
    <submittedName>
        <fullName evidence="2">Uncharacterized protein</fullName>
    </submittedName>
</protein>
<name>A0ABW4TPS6_9ACTN</name>
<dbReference type="EMBL" id="JBHUGD010000003">
    <property type="protein sequence ID" value="MFD1947976.1"/>
    <property type="molecule type" value="Genomic_DNA"/>
</dbReference>
<feature type="transmembrane region" description="Helical" evidence="1">
    <location>
        <begin position="233"/>
        <end position="254"/>
    </location>
</feature>
<dbReference type="RefSeq" id="WP_343919578.1">
    <property type="nucleotide sequence ID" value="NZ_BAAAJT010000002.1"/>
</dbReference>
<sequence>MTTEALLHRGTVGSDGPAERSVPWGSMVLPLAALVALADQFIVVVLRTSVGSIERTSDPALSWVRESVELLPVHVVAVVVALALVSRRWGDVPRGRGPAVGTVLVLAATTALAGAAILLASSLWDYHLQAAELVHHAETHRTCVDACLTRAEHASLVVQLKAVGVGIPMLAVTNVVLLGWAVALRGRPIVAASYRSGARPRVVIDDRRLALVLALVGSALVHAAVVPEHMGEWRAAGVFFVVVELAQVTAALWVWRQPGRLVLVLTAVGSVGLVVLWAVSRTAGLPFGPEAWEPEPVGLADLSAGALEVVAVACCLSLLRAERRGLPRGRQHSAHLRGAVVAAIVAVTVLGIGGSGLPAVDLLSGTGGHHDVDAAEGQTGAG</sequence>
<evidence type="ECO:0000313" key="2">
    <source>
        <dbReference type="EMBL" id="MFD1947976.1"/>
    </source>
</evidence>
<keyword evidence="1" id="KW-1133">Transmembrane helix</keyword>
<proteinExistence type="predicted"/>
<keyword evidence="3" id="KW-1185">Reference proteome</keyword>
<feature type="transmembrane region" description="Helical" evidence="1">
    <location>
        <begin position="261"/>
        <end position="279"/>
    </location>
</feature>